<keyword evidence="6 7" id="KW-0472">Membrane</keyword>
<dbReference type="AlphaFoldDB" id="A0A0J8GDL3"/>
<keyword evidence="2" id="KW-0813">Transport</keyword>
<evidence type="ECO:0000256" key="7">
    <source>
        <dbReference type="SAM" id="Phobius"/>
    </source>
</evidence>
<evidence type="ECO:0000256" key="6">
    <source>
        <dbReference type="ARBA" id="ARBA00023136"/>
    </source>
</evidence>
<dbReference type="PATRIC" id="fig|1430899.3.peg.1950"/>
<feature type="transmembrane region" description="Helical" evidence="7">
    <location>
        <begin position="83"/>
        <end position="103"/>
    </location>
</feature>
<feature type="transmembrane region" description="Helical" evidence="7">
    <location>
        <begin position="435"/>
        <end position="457"/>
    </location>
</feature>
<feature type="transmembrane region" description="Helical" evidence="7">
    <location>
        <begin position="391"/>
        <end position="415"/>
    </location>
</feature>
<keyword evidence="9" id="KW-1185">Reference proteome</keyword>
<feature type="transmembrane region" description="Helical" evidence="7">
    <location>
        <begin position="469"/>
        <end position="489"/>
    </location>
</feature>
<name>A0A0J8GDL3_9LIST</name>
<feature type="transmembrane region" description="Helical" evidence="7">
    <location>
        <begin position="39"/>
        <end position="62"/>
    </location>
</feature>
<dbReference type="PANTHER" id="PTHR42770">
    <property type="entry name" value="AMINO ACID TRANSPORTER-RELATED"/>
    <property type="match status" value="1"/>
</dbReference>
<reference evidence="8 9" key="1">
    <citation type="journal article" date="2015" name="Genome Biol. Evol.">
        <title>Comparative Genomics of Listeria Sensu Lato: Genus-Wide Differences in Evolutionary Dynamics and the Progressive Gain of Complex, Potentially Pathogenicity-Related Traits through Lateral Gene Transfer.</title>
        <authorList>
            <person name="Chiara M."/>
            <person name="Caruso M."/>
            <person name="D'Erchia A.M."/>
            <person name="Manzari C."/>
            <person name="Fraccalvieri R."/>
            <person name="Goffredo E."/>
            <person name="Latorre L."/>
            <person name="Miccolupo A."/>
            <person name="Padalino I."/>
            <person name="Santagada G."/>
            <person name="Chiocco D."/>
            <person name="Pesole G."/>
            <person name="Horner D.S."/>
            <person name="Parisi A."/>
        </authorList>
    </citation>
    <scope>NUCLEOTIDE SEQUENCE [LARGE SCALE GENOMIC DNA]</scope>
    <source>
        <strain evidence="8 9">1991</strain>
    </source>
</reference>
<evidence type="ECO:0000313" key="8">
    <source>
        <dbReference type="EMBL" id="KMT58873.1"/>
    </source>
</evidence>
<comment type="subcellular location">
    <subcellularLocation>
        <location evidence="1">Cell membrane</location>
        <topology evidence="1">Multi-pass membrane protein</topology>
    </subcellularLocation>
</comment>
<sequence>MSNEIKKMGLISLILMIFTSVFGFANGPIGFYRMGYSAIPWYIGAGIFFFIPFALMMAEYGAAYRKEKGGIYSWMNDSIGPRYAFIVTFMWFTSYVIWMVGTASKVWIPFSIFLFGEDKTQTWSILGLSPTKTVGILAVIWMVIVTLLASKGLKQITKVTAVGGIAVMGLNVVLIVVSLLILMLNGGNFAQDISGVKDFLVSPNPSYLSPIAILSFCVFAIFAYGGTEAVAGLVDQTKNPTKTFPKGIMIAAFIISIGYALEIFMWGISTNWDKILSGSNVNYGNITYVLMYNLGLEFGNALGLATDSAAQMANWFARVTGLSMFLAYTGAFFTLIYSPLKAIVQGTAAYWPKRMSKINKFGMPEFAMWMQCLLVVIIVLIVSFGGKSASAFYNTLTLMANVSMTLPYVFLAFAFPFFKNREGLERPFVVYKTKAITYIVTFIVVAIVGFSNIFTIIEPAMSGNYSDTIWMVVGPVFFAIIAMAIYENYHIRQRKLKK</sequence>
<keyword evidence="3" id="KW-1003">Cell membrane</keyword>
<feature type="transmembrane region" description="Helical" evidence="7">
    <location>
        <begin position="207"/>
        <end position="226"/>
    </location>
</feature>
<dbReference type="EMBL" id="AZHO01000023">
    <property type="protein sequence ID" value="KMT58873.1"/>
    <property type="molecule type" value="Genomic_DNA"/>
</dbReference>
<dbReference type="Gene3D" id="1.20.1740.10">
    <property type="entry name" value="Amino acid/polyamine transporter I"/>
    <property type="match status" value="1"/>
</dbReference>
<evidence type="ECO:0000256" key="1">
    <source>
        <dbReference type="ARBA" id="ARBA00004651"/>
    </source>
</evidence>
<dbReference type="RefSeq" id="WP_059140126.1">
    <property type="nucleotide sequence ID" value="NZ_KQ130617.1"/>
</dbReference>
<comment type="caution">
    <text evidence="8">The sequence shown here is derived from an EMBL/GenBank/DDBJ whole genome shotgun (WGS) entry which is preliminary data.</text>
</comment>
<keyword evidence="5 7" id="KW-1133">Transmembrane helix</keyword>
<protein>
    <submittedName>
        <fullName evidence="8">Inner membrane transporter YjeM</fullName>
    </submittedName>
</protein>
<dbReference type="Proteomes" id="UP000052258">
    <property type="component" value="Unassembled WGS sequence"/>
</dbReference>
<dbReference type="GO" id="GO:0005886">
    <property type="term" value="C:plasma membrane"/>
    <property type="evidence" value="ECO:0007669"/>
    <property type="project" value="UniProtKB-SubCell"/>
</dbReference>
<evidence type="ECO:0000256" key="3">
    <source>
        <dbReference type="ARBA" id="ARBA00022475"/>
    </source>
</evidence>
<gene>
    <name evidence="8" type="ORF">X560_1909</name>
</gene>
<keyword evidence="4 7" id="KW-0812">Transmembrane</keyword>
<organism evidence="8 9">
    <name type="scientific">Listeria fleischmannii 1991</name>
    <dbReference type="NCBI Taxonomy" id="1430899"/>
    <lineage>
        <taxon>Bacteria</taxon>
        <taxon>Bacillati</taxon>
        <taxon>Bacillota</taxon>
        <taxon>Bacilli</taxon>
        <taxon>Bacillales</taxon>
        <taxon>Listeriaceae</taxon>
        <taxon>Listeria</taxon>
    </lineage>
</organism>
<accession>A0A0J8GDL3</accession>
<evidence type="ECO:0000256" key="2">
    <source>
        <dbReference type="ARBA" id="ARBA00022448"/>
    </source>
</evidence>
<dbReference type="InterPro" id="IPR002293">
    <property type="entry name" value="AA/rel_permease1"/>
</dbReference>
<feature type="transmembrane region" description="Helical" evidence="7">
    <location>
        <begin position="325"/>
        <end position="344"/>
    </location>
</feature>
<evidence type="ECO:0000256" key="4">
    <source>
        <dbReference type="ARBA" id="ARBA00022692"/>
    </source>
</evidence>
<evidence type="ECO:0000313" key="9">
    <source>
        <dbReference type="Proteomes" id="UP000052258"/>
    </source>
</evidence>
<proteinExistence type="predicted"/>
<feature type="transmembrane region" description="Helical" evidence="7">
    <location>
        <begin position="161"/>
        <end position="187"/>
    </location>
</feature>
<dbReference type="InterPro" id="IPR050367">
    <property type="entry name" value="APC_superfamily"/>
</dbReference>
<dbReference type="PIRSF" id="PIRSF006060">
    <property type="entry name" value="AA_transporter"/>
    <property type="match status" value="1"/>
</dbReference>
<dbReference type="Pfam" id="PF13520">
    <property type="entry name" value="AA_permease_2"/>
    <property type="match status" value="1"/>
</dbReference>
<feature type="transmembrane region" description="Helical" evidence="7">
    <location>
        <begin position="365"/>
        <end position="385"/>
    </location>
</feature>
<dbReference type="NCBIfam" id="NF011775">
    <property type="entry name" value="PRK15238.1"/>
    <property type="match status" value="1"/>
</dbReference>
<dbReference type="PANTHER" id="PTHR42770:SF15">
    <property type="entry name" value="GLUTAMATE_GAMMA-AMINOBUTYRATE ANTIPORTER-RELATED"/>
    <property type="match status" value="1"/>
</dbReference>
<evidence type="ECO:0000256" key="5">
    <source>
        <dbReference type="ARBA" id="ARBA00022989"/>
    </source>
</evidence>
<feature type="transmembrane region" description="Helical" evidence="7">
    <location>
        <begin position="247"/>
        <end position="268"/>
    </location>
</feature>
<dbReference type="GO" id="GO:0022857">
    <property type="term" value="F:transmembrane transporter activity"/>
    <property type="evidence" value="ECO:0007669"/>
    <property type="project" value="InterPro"/>
</dbReference>
<feature type="transmembrane region" description="Helical" evidence="7">
    <location>
        <begin position="123"/>
        <end position="149"/>
    </location>
</feature>
<dbReference type="OrthoDB" id="92719at2"/>